<dbReference type="EMBL" id="CP032698">
    <property type="protein sequence ID" value="AYG78611.1"/>
    <property type="molecule type" value="Genomic_DNA"/>
</dbReference>
<feature type="domain" description="Calpain catalytic" evidence="2">
    <location>
        <begin position="229"/>
        <end position="477"/>
    </location>
</feature>
<evidence type="ECO:0000313" key="4">
    <source>
        <dbReference type="Proteomes" id="UP000271554"/>
    </source>
</evidence>
<dbReference type="InterPro" id="IPR001300">
    <property type="entry name" value="Peptidase_C2_calpain_cat"/>
</dbReference>
<gene>
    <name evidence="3" type="ORF">DWB77_00719</name>
</gene>
<dbReference type="PROSITE" id="PS50203">
    <property type="entry name" value="CALPAIN_CAT"/>
    <property type="match status" value="1"/>
</dbReference>
<protein>
    <recommendedName>
        <fullName evidence="2">Calpain catalytic domain-containing protein</fullName>
    </recommendedName>
</protein>
<organism evidence="3 4">
    <name type="scientific">Streptomyces hundungensis</name>
    <dbReference type="NCBI Taxonomy" id="1077946"/>
    <lineage>
        <taxon>Bacteria</taxon>
        <taxon>Bacillati</taxon>
        <taxon>Actinomycetota</taxon>
        <taxon>Actinomycetes</taxon>
        <taxon>Kitasatosporales</taxon>
        <taxon>Streptomycetaceae</taxon>
        <taxon>Streptomyces</taxon>
    </lineage>
</organism>
<dbReference type="Proteomes" id="UP000271554">
    <property type="component" value="Chromosome"/>
</dbReference>
<dbReference type="KEGG" id="shun:DWB77_00719"/>
<comment type="caution">
    <text evidence="1">Lacks conserved residue(s) required for the propagation of feature annotation.</text>
</comment>
<sequence>MTDFRGFDTTEIRSLASGLRKQGDDARAIHKDLAWLLTEAQQLLNGKPATTDPLLSPLVGQVLTFPFFGGPSSLPGVLGGELGDMADSMERRSKQLDEVKVLIEHGYAVDPALLFADEDAPNEKDITDALKKFHELDGKDFGTNGNRDDLQKVRRMLEGMTPAELDAFFDKVPEADLKRYNDLVTDTDDSGWKWWDENGLPDSERRDHLSSILAKLGPSHWAKAQSAFPGMQPGFDTTDAFLDGQNAQSGDQAKGMHWGLPGDPLFAPGTDGKEITAADIKQGRFADCWYIASLTSTAQVNPQFIRDGLVQNPNGTVNVRIWDKDGNKHWVTVTPDLPLDQHGKVMGASANGSTWPAYYEKAFALVYGGDDGGAPDGKGGNRKYDRAEHGTYGATEWDNTDKAPPYVTGNDSDGISNNVPALRKSFESGHPIIVATGSGDDDKTKGKGLWGETFSTRHVYYVKGFQGDNIVLGNPWGPPHADIVATPEQYKKFFNSPQALEVPK</sequence>
<dbReference type="InterPro" id="IPR038765">
    <property type="entry name" value="Papain-like_cys_pep_sf"/>
</dbReference>
<name>A0A387H7P8_9ACTN</name>
<dbReference type="AlphaFoldDB" id="A0A387H7P8"/>
<dbReference type="OrthoDB" id="4617536at2"/>
<keyword evidence="4" id="KW-1185">Reference proteome</keyword>
<evidence type="ECO:0000256" key="1">
    <source>
        <dbReference type="PROSITE-ProRule" id="PRU00239"/>
    </source>
</evidence>
<evidence type="ECO:0000313" key="3">
    <source>
        <dbReference type="EMBL" id="AYG78611.1"/>
    </source>
</evidence>
<dbReference type="GO" id="GO:0006508">
    <property type="term" value="P:proteolysis"/>
    <property type="evidence" value="ECO:0007669"/>
    <property type="project" value="InterPro"/>
</dbReference>
<evidence type="ECO:0000259" key="2">
    <source>
        <dbReference type="PROSITE" id="PS50203"/>
    </source>
</evidence>
<dbReference type="RefSeq" id="WP_120719841.1">
    <property type="nucleotide sequence ID" value="NZ_CP032698.1"/>
</dbReference>
<proteinExistence type="predicted"/>
<dbReference type="GO" id="GO:0004198">
    <property type="term" value="F:calcium-dependent cysteine-type endopeptidase activity"/>
    <property type="evidence" value="ECO:0007669"/>
    <property type="project" value="InterPro"/>
</dbReference>
<dbReference type="Pfam" id="PF00648">
    <property type="entry name" value="Peptidase_C2"/>
    <property type="match status" value="1"/>
</dbReference>
<reference evidence="3 4" key="1">
    <citation type="submission" date="2018-10" db="EMBL/GenBank/DDBJ databases">
        <title>Relationship between Morphology and Antimicrobial Activity in Streptomyces.</title>
        <authorList>
            <person name="Kang H.J."/>
            <person name="Kim S.B."/>
        </authorList>
    </citation>
    <scope>NUCLEOTIDE SEQUENCE [LARGE SCALE GENOMIC DNA]</scope>
    <source>
        <strain evidence="3 4">BH38</strain>
    </source>
</reference>
<dbReference type="SUPFAM" id="SSF54001">
    <property type="entry name" value="Cysteine proteinases"/>
    <property type="match status" value="1"/>
</dbReference>
<accession>A0A387H7P8</accession>